<dbReference type="InterPro" id="IPR011979">
    <property type="entry name" value="Antitox_Xre"/>
</dbReference>
<gene>
    <name evidence="3" type="ORF">DK843_14725</name>
</gene>
<feature type="domain" description="Antitoxin Xre-like helix-turn-helix" evidence="2">
    <location>
        <begin position="98"/>
        <end position="155"/>
    </location>
</feature>
<dbReference type="Proteomes" id="UP000252038">
    <property type="component" value="Chromosome"/>
</dbReference>
<accession>A0A344UJJ6</accession>
<dbReference type="KEGG" id="chrb:DK843_14725"/>
<evidence type="ECO:0000259" key="1">
    <source>
        <dbReference type="Pfam" id="PF09722"/>
    </source>
</evidence>
<dbReference type="OrthoDB" id="8595277at2"/>
<dbReference type="GO" id="GO:0003677">
    <property type="term" value="F:DNA binding"/>
    <property type="evidence" value="ECO:0007669"/>
    <property type="project" value="InterPro"/>
</dbReference>
<dbReference type="EMBL" id="CP029554">
    <property type="protein sequence ID" value="AXE35444.1"/>
    <property type="molecule type" value="Genomic_DNA"/>
</dbReference>
<evidence type="ECO:0000259" key="2">
    <source>
        <dbReference type="Pfam" id="PF20432"/>
    </source>
</evidence>
<evidence type="ECO:0000313" key="4">
    <source>
        <dbReference type="Proteomes" id="UP000252038"/>
    </source>
</evidence>
<proteinExistence type="predicted"/>
<dbReference type="AlphaFoldDB" id="A0A344UJJ6"/>
<dbReference type="Pfam" id="PF20432">
    <property type="entry name" value="Xre-like-HTH"/>
    <property type="match status" value="1"/>
</dbReference>
<reference evidence="3 4" key="1">
    <citation type="submission" date="2018-05" db="EMBL/GenBank/DDBJ databases">
        <title>Genome sequencing, assembly and analysis of the novel insecticidal bacterium, Chromobacterium phragmitis.</title>
        <authorList>
            <person name="Sparks M.E."/>
            <person name="Blackburn M.B."/>
            <person name="Gundersen-Rindal D.E."/>
        </authorList>
    </citation>
    <scope>NUCLEOTIDE SEQUENCE [LARGE SCALE GENOMIC DNA]</scope>
    <source>
        <strain evidence="3">IIBBL 274-1</strain>
    </source>
</reference>
<organism evidence="3 4">
    <name type="scientific">Chromobacterium phragmitis</name>
    <dbReference type="NCBI Taxonomy" id="2202141"/>
    <lineage>
        <taxon>Bacteria</taxon>
        <taxon>Pseudomonadati</taxon>
        <taxon>Pseudomonadota</taxon>
        <taxon>Betaproteobacteria</taxon>
        <taxon>Neisseriales</taxon>
        <taxon>Chromobacteriaceae</taxon>
        <taxon>Chromobacterium</taxon>
    </lineage>
</organism>
<dbReference type="InterPro" id="IPR024467">
    <property type="entry name" value="Xre/MbcA/ParS-like_toxin-bd"/>
</dbReference>
<name>A0A344UJJ6_9NEIS</name>
<sequence length="211" mass="23644">MANCWSSKRWPKSASGCRHHGFARSRAAWTGRHDRRAGLPRPGKMPILNRQLPMEAAMSQALFKPDADALPEQPRAPALRFARLSRIIGHKVRSDLELARYVADGADTGLIDHLAGEGLTRKELEFVIPARTLSHRIKKHEKLSRDESERGVRVASLLVLAQQVLGEEAAGWLRQPLRRLDEQSPLQMAQTEQGARLVENLLIQIDEGYVA</sequence>
<dbReference type="NCBIfam" id="TIGR02293">
    <property type="entry name" value="TAS_TIGR02293"/>
    <property type="match status" value="1"/>
</dbReference>
<evidence type="ECO:0000313" key="3">
    <source>
        <dbReference type="EMBL" id="AXE35444.1"/>
    </source>
</evidence>
<protein>
    <submittedName>
        <fullName evidence="3">Antitoxin</fullName>
    </submittedName>
</protein>
<feature type="domain" description="Antitoxin Xre/MbcA/ParS-like toxin-binding" evidence="1">
    <location>
        <begin position="161"/>
        <end position="208"/>
    </location>
</feature>
<dbReference type="KEGG" id="chri:DK842_09170"/>
<dbReference type="InterPro" id="IPR046847">
    <property type="entry name" value="Xre-like_HTH"/>
</dbReference>
<dbReference type="Pfam" id="PF09722">
    <property type="entry name" value="Xre_MbcA_ParS_C"/>
    <property type="match status" value="1"/>
</dbReference>